<keyword evidence="2" id="KW-1133">Transmembrane helix</keyword>
<evidence type="ECO:0000259" key="3">
    <source>
        <dbReference type="Pfam" id="PF03816"/>
    </source>
</evidence>
<dbReference type="OrthoDB" id="9782542at2"/>
<dbReference type="NCBIfam" id="TIGR00350">
    <property type="entry name" value="lytR_cpsA_psr"/>
    <property type="match status" value="1"/>
</dbReference>
<dbReference type="PANTHER" id="PTHR33392:SF6">
    <property type="entry name" value="POLYISOPRENYL-TEICHOIC ACID--PEPTIDOGLYCAN TEICHOIC ACID TRANSFERASE TAGU"/>
    <property type="match status" value="1"/>
</dbReference>
<feature type="domain" description="Cell envelope-related transcriptional attenuator" evidence="3">
    <location>
        <begin position="87"/>
        <end position="244"/>
    </location>
</feature>
<dbReference type="EMBL" id="WHJC01000483">
    <property type="protein sequence ID" value="MPQ45177.1"/>
    <property type="molecule type" value="Genomic_DNA"/>
</dbReference>
<dbReference type="InterPro" id="IPR050922">
    <property type="entry name" value="LytR/CpsA/Psr_CW_biosynth"/>
</dbReference>
<keyword evidence="2" id="KW-0472">Membrane</keyword>
<dbReference type="PANTHER" id="PTHR33392">
    <property type="entry name" value="POLYISOPRENYL-TEICHOIC ACID--PEPTIDOGLYCAN TEICHOIC ACID TRANSFERASE TAGU"/>
    <property type="match status" value="1"/>
</dbReference>
<dbReference type="RefSeq" id="WP_152892240.1">
    <property type="nucleotide sequence ID" value="NZ_WHJC01000483.1"/>
</dbReference>
<reference evidence="4 5" key="1">
    <citation type="submission" date="2019-10" db="EMBL/GenBank/DDBJ databases">
        <title>The Genome Sequence of Clostridium tarantellae Isolated from Fish Brain.</title>
        <authorList>
            <person name="Bano L."/>
            <person name="Kiel M."/>
            <person name="Sales G."/>
            <person name="Doxey A.C."/>
            <person name="Mansfield M.J."/>
            <person name="Schiavone M."/>
            <person name="Rossetto O."/>
            <person name="Pirazzini M."/>
            <person name="Dobrindt U."/>
            <person name="Montecucco C."/>
        </authorList>
    </citation>
    <scope>NUCLEOTIDE SEQUENCE [LARGE SCALE GENOMIC DNA]</scope>
    <source>
        <strain evidence="4 5">DSM 3997</strain>
    </source>
</reference>
<sequence>MSKNFKNKDMNKSKKRKVILISIFIIISLILGIGIGILSYTYNLLGKVDRVTINKDDIGINKNIIDCKEIKNIALLGIDSTNGNAGRSDSIMILTIDNNKNQLRVSSIMRDSYVNIDGHGQDKLNHAYAFGGAQLSLKTINKTYDLNVSDFVSVNFSNLPKIIDQLGGIKLNITKDELKYINQYINYLNKDNKTNVAHITESGIQHVNGTQALAYSRIRYTAGGDYERTHRHRIVLTALFNKFKSTSPTEYPKLLNELLPMVKTNLTPNQILGLASDVVKMGNVNLEQDRFPLDSQSEGKIINGIWYLIFDKEKTTTKLHEFIFNGIK</sequence>
<accession>A0A6I1MSL7</accession>
<evidence type="ECO:0000313" key="4">
    <source>
        <dbReference type="EMBL" id="MPQ45177.1"/>
    </source>
</evidence>
<protein>
    <submittedName>
        <fullName evidence="4">LytR family transcriptional regulator</fullName>
    </submittedName>
</protein>
<gene>
    <name evidence="4" type="ORF">GBZ86_15785</name>
</gene>
<keyword evidence="5" id="KW-1185">Reference proteome</keyword>
<evidence type="ECO:0000313" key="5">
    <source>
        <dbReference type="Proteomes" id="UP000430345"/>
    </source>
</evidence>
<organism evidence="4 5">
    <name type="scientific">Clostridium tarantellae</name>
    <dbReference type="NCBI Taxonomy" id="39493"/>
    <lineage>
        <taxon>Bacteria</taxon>
        <taxon>Bacillati</taxon>
        <taxon>Bacillota</taxon>
        <taxon>Clostridia</taxon>
        <taxon>Eubacteriales</taxon>
        <taxon>Clostridiaceae</taxon>
        <taxon>Clostridium</taxon>
    </lineage>
</organism>
<dbReference type="Gene3D" id="3.40.630.190">
    <property type="entry name" value="LCP protein"/>
    <property type="match status" value="1"/>
</dbReference>
<dbReference type="InterPro" id="IPR004474">
    <property type="entry name" value="LytR_CpsA_psr"/>
</dbReference>
<comment type="similarity">
    <text evidence="1">Belongs to the LytR/CpsA/Psr (LCP) family.</text>
</comment>
<name>A0A6I1MSL7_9CLOT</name>
<evidence type="ECO:0000256" key="2">
    <source>
        <dbReference type="SAM" id="Phobius"/>
    </source>
</evidence>
<dbReference type="Proteomes" id="UP000430345">
    <property type="component" value="Unassembled WGS sequence"/>
</dbReference>
<evidence type="ECO:0000256" key="1">
    <source>
        <dbReference type="ARBA" id="ARBA00006068"/>
    </source>
</evidence>
<proteinExistence type="inferred from homology"/>
<feature type="transmembrane region" description="Helical" evidence="2">
    <location>
        <begin position="20"/>
        <end position="42"/>
    </location>
</feature>
<comment type="caution">
    <text evidence="4">The sequence shown here is derived from an EMBL/GenBank/DDBJ whole genome shotgun (WGS) entry which is preliminary data.</text>
</comment>
<dbReference type="AlphaFoldDB" id="A0A6I1MSL7"/>
<dbReference type="Pfam" id="PF03816">
    <property type="entry name" value="LytR_cpsA_psr"/>
    <property type="match status" value="1"/>
</dbReference>
<keyword evidence="2" id="KW-0812">Transmembrane</keyword>